<organism evidence="2 3">
    <name type="scientific">Pholiota conissans</name>
    <dbReference type="NCBI Taxonomy" id="109636"/>
    <lineage>
        <taxon>Eukaryota</taxon>
        <taxon>Fungi</taxon>
        <taxon>Dikarya</taxon>
        <taxon>Basidiomycota</taxon>
        <taxon>Agaricomycotina</taxon>
        <taxon>Agaricomycetes</taxon>
        <taxon>Agaricomycetidae</taxon>
        <taxon>Agaricales</taxon>
        <taxon>Agaricineae</taxon>
        <taxon>Strophariaceae</taxon>
        <taxon>Pholiota</taxon>
    </lineage>
</organism>
<dbReference type="OrthoDB" id="2783256at2759"/>
<keyword evidence="3" id="KW-1185">Reference proteome</keyword>
<gene>
    <name evidence="2" type="ORF">BDN70DRAFT_812741</name>
</gene>
<reference evidence="2" key="1">
    <citation type="submission" date="2020-11" db="EMBL/GenBank/DDBJ databases">
        <authorList>
            <consortium name="DOE Joint Genome Institute"/>
            <person name="Ahrendt S."/>
            <person name="Riley R."/>
            <person name="Andreopoulos W."/>
            <person name="Labutti K."/>
            <person name="Pangilinan J."/>
            <person name="Ruiz-Duenas F.J."/>
            <person name="Barrasa J.M."/>
            <person name="Sanchez-Garcia M."/>
            <person name="Camarero S."/>
            <person name="Miyauchi S."/>
            <person name="Serrano A."/>
            <person name="Linde D."/>
            <person name="Babiker R."/>
            <person name="Drula E."/>
            <person name="Ayuso-Fernandez I."/>
            <person name="Pacheco R."/>
            <person name="Padilla G."/>
            <person name="Ferreira P."/>
            <person name="Barriuso J."/>
            <person name="Kellner H."/>
            <person name="Castanera R."/>
            <person name="Alfaro M."/>
            <person name="Ramirez L."/>
            <person name="Pisabarro A.G."/>
            <person name="Kuo A."/>
            <person name="Tritt A."/>
            <person name="Lipzen A."/>
            <person name="He G."/>
            <person name="Yan M."/>
            <person name="Ng V."/>
            <person name="Cullen D."/>
            <person name="Martin F."/>
            <person name="Rosso M.-N."/>
            <person name="Henrissat B."/>
            <person name="Hibbett D."/>
            <person name="Martinez A.T."/>
            <person name="Grigoriev I.V."/>
        </authorList>
    </citation>
    <scope>NUCLEOTIDE SEQUENCE</scope>
    <source>
        <strain evidence="2">CIRM-BRFM 674</strain>
    </source>
</reference>
<dbReference type="AlphaFoldDB" id="A0A9P5YW15"/>
<sequence>MTEHPSTISRRHQSLSRRIWKECATYPPLPRITITIPNFPWIIDVRATKTSYVTLEDVVDTIYASLRKTLSRSDLYAVASKLAPTDQYYAARAYEHRYGNRRSAEFYDDEKRRSLRRVDFLVGRTHFMGLVNNSRKSDQWQLNTR</sequence>
<evidence type="ECO:0000259" key="1">
    <source>
        <dbReference type="Pfam" id="PF20415"/>
    </source>
</evidence>
<protein>
    <recommendedName>
        <fullName evidence="1">DUF6699 domain-containing protein</fullName>
    </recommendedName>
</protein>
<dbReference type="Pfam" id="PF20415">
    <property type="entry name" value="DUF6699"/>
    <property type="match status" value="1"/>
</dbReference>
<dbReference type="InterPro" id="IPR046522">
    <property type="entry name" value="DUF6699"/>
</dbReference>
<name>A0A9P5YW15_9AGAR</name>
<feature type="domain" description="DUF6699" evidence="1">
    <location>
        <begin position="1"/>
        <end position="133"/>
    </location>
</feature>
<comment type="caution">
    <text evidence="2">The sequence shown here is derived from an EMBL/GenBank/DDBJ whole genome shotgun (WGS) entry which is preliminary data.</text>
</comment>
<evidence type="ECO:0000313" key="3">
    <source>
        <dbReference type="Proteomes" id="UP000807469"/>
    </source>
</evidence>
<dbReference type="Proteomes" id="UP000807469">
    <property type="component" value="Unassembled WGS sequence"/>
</dbReference>
<dbReference type="EMBL" id="MU155304">
    <property type="protein sequence ID" value="KAF9476173.1"/>
    <property type="molecule type" value="Genomic_DNA"/>
</dbReference>
<evidence type="ECO:0000313" key="2">
    <source>
        <dbReference type="EMBL" id="KAF9476173.1"/>
    </source>
</evidence>
<accession>A0A9P5YW15</accession>
<proteinExistence type="predicted"/>